<gene>
    <name evidence="3" type="ORF">CTHT_0017440</name>
</gene>
<feature type="transmembrane region" description="Helical" evidence="2">
    <location>
        <begin position="67"/>
        <end position="87"/>
    </location>
</feature>
<protein>
    <submittedName>
        <fullName evidence="3">Uncharacterized protein</fullName>
    </submittedName>
</protein>
<dbReference type="AlphaFoldDB" id="G0S2J4"/>
<dbReference type="STRING" id="759272.G0S2J4"/>
<dbReference type="OMA" id="GWLIWRV"/>
<dbReference type="RefSeq" id="XP_006692246.1">
    <property type="nucleotide sequence ID" value="XM_006692183.1"/>
</dbReference>
<accession>G0S2J4</accession>
<dbReference type="EMBL" id="GL988040">
    <property type="protein sequence ID" value="EGS22227.1"/>
    <property type="molecule type" value="Genomic_DNA"/>
</dbReference>
<name>G0S2J4_CHATD</name>
<proteinExistence type="predicted"/>
<dbReference type="eggNOG" id="ENOG502SKGP">
    <property type="taxonomic scope" value="Eukaryota"/>
</dbReference>
<evidence type="ECO:0000256" key="2">
    <source>
        <dbReference type="SAM" id="Phobius"/>
    </source>
</evidence>
<keyword evidence="2" id="KW-1133">Transmembrane helix</keyword>
<keyword evidence="4" id="KW-1185">Reference proteome</keyword>
<evidence type="ECO:0000256" key="1">
    <source>
        <dbReference type="SAM" id="MobiDB-lite"/>
    </source>
</evidence>
<feature type="compositionally biased region" description="Low complexity" evidence="1">
    <location>
        <begin position="14"/>
        <end position="25"/>
    </location>
</feature>
<dbReference type="GeneID" id="18255782"/>
<evidence type="ECO:0000313" key="3">
    <source>
        <dbReference type="EMBL" id="EGS22227.1"/>
    </source>
</evidence>
<dbReference type="HOGENOM" id="CLU_064110_0_0_1"/>
<organism evidence="4">
    <name type="scientific">Chaetomium thermophilum (strain DSM 1495 / CBS 144.50 / IMI 039719)</name>
    <name type="common">Thermochaetoides thermophila</name>
    <dbReference type="NCBI Taxonomy" id="759272"/>
    <lineage>
        <taxon>Eukaryota</taxon>
        <taxon>Fungi</taxon>
        <taxon>Dikarya</taxon>
        <taxon>Ascomycota</taxon>
        <taxon>Pezizomycotina</taxon>
        <taxon>Sordariomycetes</taxon>
        <taxon>Sordariomycetidae</taxon>
        <taxon>Sordariales</taxon>
        <taxon>Chaetomiaceae</taxon>
        <taxon>Thermochaetoides</taxon>
    </lineage>
</organism>
<feature type="region of interest" description="Disordered" evidence="1">
    <location>
        <begin position="1"/>
        <end position="34"/>
    </location>
</feature>
<keyword evidence="2" id="KW-0812">Transmembrane</keyword>
<dbReference type="OrthoDB" id="5421757at2759"/>
<evidence type="ECO:0000313" key="4">
    <source>
        <dbReference type="Proteomes" id="UP000008066"/>
    </source>
</evidence>
<dbReference type="KEGG" id="cthr:CTHT_0017440"/>
<reference evidence="3 4" key="1">
    <citation type="journal article" date="2011" name="Cell">
        <title>Insight into structure and assembly of the nuclear pore complex by utilizing the genome of a eukaryotic thermophile.</title>
        <authorList>
            <person name="Amlacher S."/>
            <person name="Sarges P."/>
            <person name="Flemming D."/>
            <person name="van Noort V."/>
            <person name="Kunze R."/>
            <person name="Devos D.P."/>
            <person name="Arumugam M."/>
            <person name="Bork P."/>
            <person name="Hurt E."/>
        </authorList>
    </citation>
    <scope>NUCLEOTIDE SEQUENCE [LARGE SCALE GENOMIC DNA]</scope>
    <source>
        <strain evidence="4">DSM 1495 / CBS 144.50 / IMI 039719</strain>
    </source>
</reference>
<dbReference type="Proteomes" id="UP000008066">
    <property type="component" value="Unassembled WGS sequence"/>
</dbReference>
<keyword evidence="2" id="KW-0472">Membrane</keyword>
<sequence length="365" mass="41619">MTQTAKPKGGARLSGTSKSTTSSKSLPHPFIPAPKALSPFTDTLPKSSTTVYITHIDPRPATFKRNIFLVPISVNIAVVALFCWRMWVIAPYYFFLLASMLGYENHTTIRAADLAWGELARVIGRRTLTFMIDFLLAIFVWPWPYEFVFGASAGEAAGRGSPALWRWKVGFREKEVYVRRSRSSWSKVLEGRDILDRDGKENREAREAVIKRVREATQPMILQRKTGYVTMDGEWDLDWKAMVDATKLVDKKEIELEEFGTVALLWHEEHGWISIDLGQGDTKQQEQRRKQLEAFRKALAALDKEELFFRWVEMIQFETTQPGGFTPERQVAAAKKVRDMFHEHGVDFDGLWKEAVGTDGLAGMP</sequence>